<dbReference type="Proteomes" id="UP000603227">
    <property type="component" value="Unassembled WGS sequence"/>
</dbReference>
<protein>
    <submittedName>
        <fullName evidence="2">Uncharacterized protein</fullName>
    </submittedName>
</protein>
<feature type="region of interest" description="Disordered" evidence="1">
    <location>
        <begin position="1"/>
        <end position="85"/>
    </location>
</feature>
<keyword evidence="3" id="KW-1185">Reference proteome</keyword>
<dbReference type="AlphaFoldDB" id="A0A918ZUM2"/>
<name>A0A918ZUM2_9ACTN</name>
<sequence length="116" mass="12709">MDITPHLASRHRRQLGREQTRPLAQPHPGVNEQAREQSVALAVPSPPRRIRAGVRQLAPRPAFRHNRQSTNCTMRSGSSSSSTSYSALTRTRFGPCGAITVSNVTRSVAVLKTLTL</sequence>
<organism evidence="2 3">
    <name type="scientific">Streptomyces capitiformicae</name>
    <dbReference type="NCBI Taxonomy" id="2014920"/>
    <lineage>
        <taxon>Bacteria</taxon>
        <taxon>Bacillati</taxon>
        <taxon>Actinomycetota</taxon>
        <taxon>Actinomycetes</taxon>
        <taxon>Kitasatosporales</taxon>
        <taxon>Streptomycetaceae</taxon>
        <taxon>Streptomyces</taxon>
    </lineage>
</organism>
<accession>A0A918ZUM2</accession>
<dbReference type="EMBL" id="BNAT01000074">
    <property type="protein sequence ID" value="GHE69542.1"/>
    <property type="molecule type" value="Genomic_DNA"/>
</dbReference>
<evidence type="ECO:0000313" key="2">
    <source>
        <dbReference type="EMBL" id="GHE69542.1"/>
    </source>
</evidence>
<reference evidence="2" key="2">
    <citation type="submission" date="2020-09" db="EMBL/GenBank/DDBJ databases">
        <authorList>
            <person name="Sun Q."/>
            <person name="Zhou Y."/>
        </authorList>
    </citation>
    <scope>NUCLEOTIDE SEQUENCE</scope>
    <source>
        <strain evidence="2">CGMCC 4.7403</strain>
    </source>
</reference>
<gene>
    <name evidence="2" type="ORF">GCM10017771_93230</name>
</gene>
<feature type="compositionally biased region" description="Low complexity" evidence="1">
    <location>
        <begin position="69"/>
        <end position="85"/>
    </location>
</feature>
<evidence type="ECO:0000256" key="1">
    <source>
        <dbReference type="SAM" id="MobiDB-lite"/>
    </source>
</evidence>
<comment type="caution">
    <text evidence="2">The sequence shown here is derived from an EMBL/GenBank/DDBJ whole genome shotgun (WGS) entry which is preliminary data.</text>
</comment>
<reference evidence="2" key="1">
    <citation type="journal article" date="2014" name="Int. J. Syst. Evol. Microbiol.">
        <title>Complete genome sequence of Corynebacterium casei LMG S-19264T (=DSM 44701T), isolated from a smear-ripened cheese.</title>
        <authorList>
            <consortium name="US DOE Joint Genome Institute (JGI-PGF)"/>
            <person name="Walter F."/>
            <person name="Albersmeier A."/>
            <person name="Kalinowski J."/>
            <person name="Ruckert C."/>
        </authorList>
    </citation>
    <scope>NUCLEOTIDE SEQUENCE</scope>
    <source>
        <strain evidence="2">CGMCC 4.7403</strain>
    </source>
</reference>
<proteinExistence type="predicted"/>
<evidence type="ECO:0000313" key="3">
    <source>
        <dbReference type="Proteomes" id="UP000603227"/>
    </source>
</evidence>